<keyword evidence="5" id="KW-0547">Nucleotide-binding</keyword>
<dbReference type="PANTHER" id="PTHR24421">
    <property type="entry name" value="NITRATE/NITRITE SENSOR PROTEIN NARX-RELATED"/>
    <property type="match status" value="1"/>
</dbReference>
<keyword evidence="8" id="KW-0902">Two-component regulatory system</keyword>
<evidence type="ECO:0000256" key="3">
    <source>
        <dbReference type="ARBA" id="ARBA00022553"/>
    </source>
</evidence>
<feature type="transmembrane region" description="Helical" evidence="9">
    <location>
        <begin position="63"/>
        <end position="80"/>
    </location>
</feature>
<keyword evidence="13" id="KW-1185">Reference proteome</keyword>
<keyword evidence="6 12" id="KW-0418">Kinase</keyword>
<dbReference type="CDD" id="cd16917">
    <property type="entry name" value="HATPase_UhpB-NarQ-NarX-like"/>
    <property type="match status" value="1"/>
</dbReference>
<dbReference type="Gene3D" id="3.30.565.10">
    <property type="entry name" value="Histidine kinase-like ATPase, C-terminal domain"/>
    <property type="match status" value="1"/>
</dbReference>
<dbReference type="Pfam" id="PF02518">
    <property type="entry name" value="HATPase_c"/>
    <property type="match status" value="1"/>
</dbReference>
<sequence>MRWPTNPIRRLFSLLIDTGPAGDPSWRFSTVTLLAFIGPGSVPLAYLLFMTQWEVLSTEYDQSTISLLTALVTAAAVVVVRFNPVVGWMLWLVSTGWIAVTAVSKVGVPWPVTAPGILVLLVVQFAVARDRRPLVSFGLWLTTIILGFAVGYGIPQTTDAELNLTLIGFLGLGATIVGWSVRAVRNAQERVASEERLTAEERGRRQILEERTRIARELHDVVAHHMSVITVQASTAPYRLPGLPEEARAEFTSIGDQARESLSELRRLLTVLRDENAIGIREPQPGLERLEGLLDSVRRSGTPVELDMTTLPNLSEALSLTGYRIIQEALSNVVRHAPGAATTVTVSTGDDALLIAVLNGPPESSSDSGIVGAGLGLAGMRERVKLLDGRLDTAPTDDGGFAVHAILPLREPT</sequence>
<dbReference type="AlphaFoldDB" id="A0A543AUZ3"/>
<dbReference type="EMBL" id="VFOW01000001">
    <property type="protein sequence ID" value="TQL76408.1"/>
    <property type="molecule type" value="Genomic_DNA"/>
</dbReference>
<dbReference type="OrthoDB" id="227596at2"/>
<keyword evidence="9" id="KW-0472">Membrane</keyword>
<feature type="transmembrane region" description="Helical" evidence="9">
    <location>
        <begin position="160"/>
        <end position="181"/>
    </location>
</feature>
<dbReference type="InterPro" id="IPR050482">
    <property type="entry name" value="Sensor_HK_TwoCompSys"/>
</dbReference>
<keyword evidence="4" id="KW-0808">Transferase</keyword>
<dbReference type="GO" id="GO:0016020">
    <property type="term" value="C:membrane"/>
    <property type="evidence" value="ECO:0007669"/>
    <property type="project" value="InterPro"/>
</dbReference>
<organism evidence="12 13">
    <name type="scientific">Stackebrandtia endophytica</name>
    <dbReference type="NCBI Taxonomy" id="1496996"/>
    <lineage>
        <taxon>Bacteria</taxon>
        <taxon>Bacillati</taxon>
        <taxon>Actinomycetota</taxon>
        <taxon>Actinomycetes</taxon>
        <taxon>Glycomycetales</taxon>
        <taxon>Glycomycetaceae</taxon>
        <taxon>Stackebrandtia</taxon>
    </lineage>
</organism>
<dbReference type="Pfam" id="PF07730">
    <property type="entry name" value="HisKA_3"/>
    <property type="match status" value="1"/>
</dbReference>
<dbReference type="InterPro" id="IPR011712">
    <property type="entry name" value="Sig_transdc_His_kin_sub3_dim/P"/>
</dbReference>
<dbReference type="InterPro" id="IPR003594">
    <property type="entry name" value="HATPase_dom"/>
</dbReference>
<evidence type="ECO:0000259" key="10">
    <source>
        <dbReference type="Pfam" id="PF02518"/>
    </source>
</evidence>
<dbReference type="Proteomes" id="UP000317043">
    <property type="component" value="Unassembled WGS sequence"/>
</dbReference>
<comment type="catalytic activity">
    <reaction evidence="1">
        <text>ATP + protein L-histidine = ADP + protein N-phospho-L-histidine.</text>
        <dbReference type="EC" id="2.7.13.3"/>
    </reaction>
</comment>
<feature type="domain" description="Histidine kinase/HSP90-like ATPase" evidence="10">
    <location>
        <begin position="323"/>
        <end position="410"/>
    </location>
</feature>
<evidence type="ECO:0000256" key="2">
    <source>
        <dbReference type="ARBA" id="ARBA00012438"/>
    </source>
</evidence>
<keyword evidence="9" id="KW-0812">Transmembrane</keyword>
<dbReference type="InParanoid" id="A0A543AUZ3"/>
<accession>A0A543AUZ3</accession>
<dbReference type="GO" id="GO:0005524">
    <property type="term" value="F:ATP binding"/>
    <property type="evidence" value="ECO:0007669"/>
    <property type="project" value="UniProtKB-KW"/>
</dbReference>
<feature type="transmembrane region" description="Helical" evidence="9">
    <location>
        <begin position="110"/>
        <end position="127"/>
    </location>
</feature>
<comment type="caution">
    <text evidence="12">The sequence shown here is derived from an EMBL/GenBank/DDBJ whole genome shotgun (WGS) entry which is preliminary data.</text>
</comment>
<dbReference type="InterPro" id="IPR036890">
    <property type="entry name" value="HATPase_C_sf"/>
</dbReference>
<evidence type="ECO:0000313" key="12">
    <source>
        <dbReference type="EMBL" id="TQL76408.1"/>
    </source>
</evidence>
<keyword evidence="9" id="KW-1133">Transmembrane helix</keyword>
<name>A0A543AUZ3_9ACTN</name>
<dbReference type="RefSeq" id="WP_142037784.1">
    <property type="nucleotide sequence ID" value="NZ_JBHTGS010000001.1"/>
</dbReference>
<feature type="transmembrane region" description="Helical" evidence="9">
    <location>
        <begin position="31"/>
        <end position="51"/>
    </location>
</feature>
<feature type="transmembrane region" description="Helical" evidence="9">
    <location>
        <begin position="85"/>
        <end position="104"/>
    </location>
</feature>
<evidence type="ECO:0000256" key="1">
    <source>
        <dbReference type="ARBA" id="ARBA00000085"/>
    </source>
</evidence>
<reference evidence="12 13" key="1">
    <citation type="submission" date="2019-06" db="EMBL/GenBank/DDBJ databases">
        <title>Sequencing the genomes of 1000 actinobacteria strains.</title>
        <authorList>
            <person name="Klenk H.-P."/>
        </authorList>
    </citation>
    <scope>NUCLEOTIDE SEQUENCE [LARGE SCALE GENOMIC DNA]</scope>
    <source>
        <strain evidence="12 13">DSM 45928</strain>
    </source>
</reference>
<evidence type="ECO:0000256" key="4">
    <source>
        <dbReference type="ARBA" id="ARBA00022679"/>
    </source>
</evidence>
<dbReference type="PANTHER" id="PTHR24421:SF10">
    <property type="entry name" value="NITRATE_NITRITE SENSOR PROTEIN NARQ"/>
    <property type="match status" value="1"/>
</dbReference>
<evidence type="ECO:0000256" key="6">
    <source>
        <dbReference type="ARBA" id="ARBA00022777"/>
    </source>
</evidence>
<feature type="transmembrane region" description="Helical" evidence="9">
    <location>
        <begin position="134"/>
        <end position="154"/>
    </location>
</feature>
<evidence type="ECO:0000313" key="13">
    <source>
        <dbReference type="Proteomes" id="UP000317043"/>
    </source>
</evidence>
<evidence type="ECO:0000256" key="5">
    <source>
        <dbReference type="ARBA" id="ARBA00022741"/>
    </source>
</evidence>
<feature type="domain" description="Signal transduction histidine kinase subgroup 3 dimerisation and phosphoacceptor" evidence="11">
    <location>
        <begin position="210"/>
        <end position="275"/>
    </location>
</feature>
<evidence type="ECO:0000256" key="9">
    <source>
        <dbReference type="SAM" id="Phobius"/>
    </source>
</evidence>
<dbReference type="GO" id="GO:0000155">
    <property type="term" value="F:phosphorelay sensor kinase activity"/>
    <property type="evidence" value="ECO:0007669"/>
    <property type="project" value="InterPro"/>
</dbReference>
<dbReference type="SUPFAM" id="SSF55874">
    <property type="entry name" value="ATPase domain of HSP90 chaperone/DNA topoisomerase II/histidine kinase"/>
    <property type="match status" value="1"/>
</dbReference>
<dbReference type="EC" id="2.7.13.3" evidence="2"/>
<keyword evidence="7" id="KW-0067">ATP-binding</keyword>
<keyword evidence="3" id="KW-0597">Phosphoprotein</keyword>
<dbReference type="GO" id="GO:0046983">
    <property type="term" value="F:protein dimerization activity"/>
    <property type="evidence" value="ECO:0007669"/>
    <property type="project" value="InterPro"/>
</dbReference>
<proteinExistence type="predicted"/>
<evidence type="ECO:0000256" key="8">
    <source>
        <dbReference type="ARBA" id="ARBA00023012"/>
    </source>
</evidence>
<gene>
    <name evidence="12" type="ORF">FB566_1937</name>
</gene>
<evidence type="ECO:0000259" key="11">
    <source>
        <dbReference type="Pfam" id="PF07730"/>
    </source>
</evidence>
<dbReference type="Gene3D" id="1.20.5.1930">
    <property type="match status" value="1"/>
</dbReference>
<evidence type="ECO:0000256" key="7">
    <source>
        <dbReference type="ARBA" id="ARBA00022840"/>
    </source>
</evidence>
<protein>
    <recommendedName>
        <fullName evidence="2">histidine kinase</fullName>
        <ecNumber evidence="2">2.7.13.3</ecNumber>
    </recommendedName>
</protein>